<dbReference type="AlphaFoldDB" id="A0AAY4C1R5"/>
<reference evidence="1" key="2">
    <citation type="submission" date="2025-08" db="UniProtKB">
        <authorList>
            <consortium name="Ensembl"/>
        </authorList>
    </citation>
    <scope>IDENTIFICATION</scope>
</reference>
<proteinExistence type="predicted"/>
<sequence length="104" mass="11366">RSAEVPLSKAPSPHTAPRAPVMAAHCSPRVMVKCRGQISLCAVFTVCCCDNQVLRSRLWTICCPCGIWLQVQGPGGLWGRGAVYPHWPLYCLHALPRPLSRGCL</sequence>
<protein>
    <submittedName>
        <fullName evidence="1">Uncharacterized protein</fullName>
    </submittedName>
</protein>
<reference evidence="1 2" key="1">
    <citation type="submission" date="2020-06" db="EMBL/GenBank/DDBJ databases">
        <authorList>
            <consortium name="Wellcome Sanger Institute Data Sharing"/>
        </authorList>
    </citation>
    <scope>NUCLEOTIDE SEQUENCE [LARGE SCALE GENOMIC DNA]</scope>
</reference>
<evidence type="ECO:0000313" key="2">
    <source>
        <dbReference type="Proteomes" id="UP000694580"/>
    </source>
</evidence>
<evidence type="ECO:0000313" key="1">
    <source>
        <dbReference type="Ensembl" id="ENSDCDP00010026451.1"/>
    </source>
</evidence>
<keyword evidence="2" id="KW-1185">Reference proteome</keyword>
<name>A0AAY4C1R5_9TELE</name>
<accession>A0AAY4C1R5</accession>
<organism evidence="1 2">
    <name type="scientific">Denticeps clupeoides</name>
    <name type="common">denticle herring</name>
    <dbReference type="NCBI Taxonomy" id="299321"/>
    <lineage>
        <taxon>Eukaryota</taxon>
        <taxon>Metazoa</taxon>
        <taxon>Chordata</taxon>
        <taxon>Craniata</taxon>
        <taxon>Vertebrata</taxon>
        <taxon>Euteleostomi</taxon>
        <taxon>Actinopterygii</taxon>
        <taxon>Neopterygii</taxon>
        <taxon>Teleostei</taxon>
        <taxon>Clupei</taxon>
        <taxon>Clupeiformes</taxon>
        <taxon>Denticipitoidei</taxon>
        <taxon>Denticipitidae</taxon>
        <taxon>Denticeps</taxon>
    </lineage>
</organism>
<reference evidence="1" key="3">
    <citation type="submission" date="2025-09" db="UniProtKB">
        <authorList>
            <consortium name="Ensembl"/>
        </authorList>
    </citation>
    <scope>IDENTIFICATION</scope>
</reference>
<dbReference type="Ensembl" id="ENSDCDT00010032753.1">
    <property type="protein sequence ID" value="ENSDCDP00010026451.1"/>
    <property type="gene ID" value="ENSDCDG00010016770.1"/>
</dbReference>
<dbReference type="Proteomes" id="UP000694580">
    <property type="component" value="Chromosome 7"/>
</dbReference>